<keyword evidence="14" id="KW-0408">Iron</keyword>
<keyword evidence="10" id="KW-0479">Metal-binding</keyword>
<evidence type="ECO:0000256" key="19">
    <source>
        <dbReference type="SAM" id="Phobius"/>
    </source>
</evidence>
<dbReference type="Gene3D" id="1.20.5.1930">
    <property type="match status" value="1"/>
</dbReference>
<keyword evidence="12 21" id="KW-0418">Kinase</keyword>
<feature type="transmembrane region" description="Helical" evidence="19">
    <location>
        <begin position="173"/>
        <end position="200"/>
    </location>
</feature>
<dbReference type="Gene3D" id="3.30.565.10">
    <property type="entry name" value="Histidine kinase-like ATPase, C-terminal domain"/>
    <property type="match status" value="1"/>
</dbReference>
<dbReference type="Proteomes" id="UP000218418">
    <property type="component" value="Chromosome"/>
</dbReference>
<dbReference type="GO" id="GO:0016020">
    <property type="term" value="C:membrane"/>
    <property type="evidence" value="ECO:0007669"/>
    <property type="project" value="InterPro"/>
</dbReference>
<keyword evidence="19" id="KW-1133">Transmembrane helix</keyword>
<keyword evidence="13" id="KW-0067">ATP-binding</keyword>
<keyword evidence="22" id="KW-1185">Reference proteome</keyword>
<comment type="function">
    <text evidence="17">Member of the two-component regulatory system NreB/NreC involved in the control of dissimilatory nitrate/nitrite reduction in response to oxygen. NreB functions as a direct oxygen sensor histidine kinase which is autophosphorylated, in the absence of oxygen, probably at the conserved histidine residue, and transfers its phosphate group probably to a conserved aspartate residue of NreC. NreB/NreC activates the expression of the nitrate (narGHJI) and nitrite (nir) reductase operons, as well as the putative nitrate transporter gene narT.</text>
</comment>
<dbReference type="PANTHER" id="PTHR24421:SF10">
    <property type="entry name" value="NITRATE_NITRITE SENSOR PROTEIN NARQ"/>
    <property type="match status" value="1"/>
</dbReference>
<evidence type="ECO:0000256" key="9">
    <source>
        <dbReference type="ARBA" id="ARBA00022679"/>
    </source>
</evidence>
<evidence type="ECO:0000256" key="3">
    <source>
        <dbReference type="ARBA" id="ARBA00004496"/>
    </source>
</evidence>
<evidence type="ECO:0000256" key="6">
    <source>
        <dbReference type="ARBA" id="ARBA00022485"/>
    </source>
</evidence>
<dbReference type="GO" id="GO:0005737">
    <property type="term" value="C:cytoplasm"/>
    <property type="evidence" value="ECO:0007669"/>
    <property type="project" value="UniProtKB-SubCell"/>
</dbReference>
<dbReference type="SMART" id="SM00387">
    <property type="entry name" value="HATPase_c"/>
    <property type="match status" value="1"/>
</dbReference>
<dbReference type="InterPro" id="IPR050482">
    <property type="entry name" value="Sensor_HK_TwoCompSys"/>
</dbReference>
<dbReference type="InterPro" id="IPR011712">
    <property type="entry name" value="Sig_transdc_His_kin_sub3_dim/P"/>
</dbReference>
<dbReference type="EMBL" id="AP018227">
    <property type="protein sequence ID" value="BAY87556.1"/>
    <property type="molecule type" value="Genomic_DNA"/>
</dbReference>
<name>A0A1Z4M268_9CYAN</name>
<evidence type="ECO:0000256" key="10">
    <source>
        <dbReference type="ARBA" id="ARBA00022723"/>
    </source>
</evidence>
<keyword evidence="19" id="KW-0812">Transmembrane</keyword>
<keyword evidence="15" id="KW-0902">Two-component regulatory system</keyword>
<dbReference type="Pfam" id="PF02518">
    <property type="entry name" value="HATPase_c"/>
    <property type="match status" value="1"/>
</dbReference>
<evidence type="ECO:0000256" key="11">
    <source>
        <dbReference type="ARBA" id="ARBA00022741"/>
    </source>
</evidence>
<keyword evidence="8" id="KW-0597">Phosphoprotein</keyword>
<feature type="transmembrane region" description="Helical" evidence="19">
    <location>
        <begin position="112"/>
        <end position="129"/>
    </location>
</feature>
<dbReference type="InterPro" id="IPR036890">
    <property type="entry name" value="HATPase_C_sf"/>
</dbReference>
<protein>
    <recommendedName>
        <fullName evidence="5">Oxygen sensor histidine kinase NreB</fullName>
        <ecNumber evidence="4">2.7.13.3</ecNumber>
    </recommendedName>
    <alternativeName>
        <fullName evidence="18">Nitrogen regulation protein B</fullName>
    </alternativeName>
</protein>
<organism evidence="21 22">
    <name type="scientific">Calothrix parasitica NIES-267</name>
    <dbReference type="NCBI Taxonomy" id="1973488"/>
    <lineage>
        <taxon>Bacteria</taxon>
        <taxon>Bacillati</taxon>
        <taxon>Cyanobacteriota</taxon>
        <taxon>Cyanophyceae</taxon>
        <taxon>Nostocales</taxon>
        <taxon>Calotrichaceae</taxon>
        <taxon>Calothrix</taxon>
    </lineage>
</organism>
<evidence type="ECO:0000256" key="8">
    <source>
        <dbReference type="ARBA" id="ARBA00022553"/>
    </source>
</evidence>
<evidence type="ECO:0000256" key="7">
    <source>
        <dbReference type="ARBA" id="ARBA00022490"/>
    </source>
</evidence>
<keyword evidence="19" id="KW-0472">Membrane</keyword>
<evidence type="ECO:0000256" key="5">
    <source>
        <dbReference type="ARBA" id="ARBA00017322"/>
    </source>
</evidence>
<dbReference type="AlphaFoldDB" id="A0A1Z4M268"/>
<dbReference type="GO" id="GO:0000155">
    <property type="term" value="F:phosphorelay sensor kinase activity"/>
    <property type="evidence" value="ECO:0007669"/>
    <property type="project" value="InterPro"/>
</dbReference>
<sequence length="429" mass="48632">MINKSVQSHRINQFKSFKSFKLLPHHPFPLFAYLEWILLSICLLIEFRILHLKPPFILEREILNPVLVITALLLFGIMGLRLPKNKLLNKFVYTFSGLILMLLANYGLGKGIGFTPTFLLVIVIRSCLVFNLHGRLLVAGLSWIYFILNLNINRPLNLANKPPILNAEILKDIVLNLQVTAAVLFSFILLFVLLLVNAVISERENKQKLVLAHEQLRQYVLRIEDQATLQERSRIAREIHDSIGHSLTAQSIQLENALLFVDSNIDKAKSFLVQGKNMGANALKEVRFSVSALRSDPLKGKSLEFAIKDLFQEFQLQFKNQPKFDLQVNQILSPEVKLAIYRIIQEALTNISKHSDADSVIIEIKTIDNSLYLNIQDNGVGFNPKQNTTGFGLQSMRDRANALGGKFYLNSKPREGCSIMMFLPLSGLD</sequence>
<dbReference type="PRINTS" id="PR00344">
    <property type="entry name" value="BCTRLSENSOR"/>
</dbReference>
<accession>A0A1Z4M268</accession>
<dbReference type="InterPro" id="IPR005467">
    <property type="entry name" value="His_kinase_dom"/>
</dbReference>
<evidence type="ECO:0000256" key="4">
    <source>
        <dbReference type="ARBA" id="ARBA00012438"/>
    </source>
</evidence>
<dbReference type="SUPFAM" id="SSF55874">
    <property type="entry name" value="ATPase domain of HSP90 chaperone/DNA topoisomerase II/histidine kinase"/>
    <property type="match status" value="1"/>
</dbReference>
<feature type="domain" description="Histidine kinase" evidence="20">
    <location>
        <begin position="340"/>
        <end position="427"/>
    </location>
</feature>
<dbReference type="PROSITE" id="PS50109">
    <property type="entry name" value="HIS_KIN"/>
    <property type="match status" value="1"/>
</dbReference>
<evidence type="ECO:0000256" key="15">
    <source>
        <dbReference type="ARBA" id="ARBA00023012"/>
    </source>
</evidence>
<dbReference type="InterPro" id="IPR003594">
    <property type="entry name" value="HATPase_dom"/>
</dbReference>
<evidence type="ECO:0000256" key="1">
    <source>
        <dbReference type="ARBA" id="ARBA00000085"/>
    </source>
</evidence>
<feature type="transmembrane region" description="Helical" evidence="19">
    <location>
        <begin position="136"/>
        <end position="153"/>
    </location>
</feature>
<feature type="transmembrane region" description="Helical" evidence="19">
    <location>
        <begin position="30"/>
        <end position="50"/>
    </location>
</feature>
<keyword evidence="11" id="KW-0547">Nucleotide-binding</keyword>
<evidence type="ECO:0000313" key="21">
    <source>
        <dbReference type="EMBL" id="BAY87556.1"/>
    </source>
</evidence>
<evidence type="ECO:0000256" key="13">
    <source>
        <dbReference type="ARBA" id="ARBA00022840"/>
    </source>
</evidence>
<evidence type="ECO:0000256" key="18">
    <source>
        <dbReference type="ARBA" id="ARBA00030800"/>
    </source>
</evidence>
<proteinExistence type="predicted"/>
<feature type="transmembrane region" description="Helical" evidence="19">
    <location>
        <begin position="62"/>
        <end position="80"/>
    </location>
</feature>
<dbReference type="InterPro" id="IPR004358">
    <property type="entry name" value="Sig_transdc_His_kin-like_C"/>
</dbReference>
<evidence type="ECO:0000256" key="2">
    <source>
        <dbReference type="ARBA" id="ARBA00001966"/>
    </source>
</evidence>
<keyword evidence="6" id="KW-0004">4Fe-4S</keyword>
<keyword evidence="9" id="KW-0808">Transferase</keyword>
<evidence type="ECO:0000256" key="17">
    <source>
        <dbReference type="ARBA" id="ARBA00024827"/>
    </source>
</evidence>
<dbReference type="EC" id="2.7.13.3" evidence="4"/>
<dbReference type="GO" id="GO:0046983">
    <property type="term" value="F:protein dimerization activity"/>
    <property type="evidence" value="ECO:0007669"/>
    <property type="project" value="InterPro"/>
</dbReference>
<gene>
    <name evidence="21" type="ORF">NIES267_70800</name>
</gene>
<evidence type="ECO:0000313" key="22">
    <source>
        <dbReference type="Proteomes" id="UP000218418"/>
    </source>
</evidence>
<dbReference type="Pfam" id="PF07730">
    <property type="entry name" value="HisKA_3"/>
    <property type="match status" value="1"/>
</dbReference>
<dbReference type="GO" id="GO:0046872">
    <property type="term" value="F:metal ion binding"/>
    <property type="evidence" value="ECO:0007669"/>
    <property type="project" value="UniProtKB-KW"/>
</dbReference>
<evidence type="ECO:0000256" key="12">
    <source>
        <dbReference type="ARBA" id="ARBA00022777"/>
    </source>
</evidence>
<dbReference type="CDD" id="cd16917">
    <property type="entry name" value="HATPase_UhpB-NarQ-NarX-like"/>
    <property type="match status" value="1"/>
</dbReference>
<dbReference type="GO" id="GO:0005524">
    <property type="term" value="F:ATP binding"/>
    <property type="evidence" value="ECO:0007669"/>
    <property type="project" value="UniProtKB-KW"/>
</dbReference>
<keyword evidence="16" id="KW-0411">Iron-sulfur</keyword>
<comment type="cofactor">
    <cofactor evidence="2">
        <name>[4Fe-4S] cluster</name>
        <dbReference type="ChEBI" id="CHEBI:49883"/>
    </cofactor>
</comment>
<evidence type="ECO:0000256" key="14">
    <source>
        <dbReference type="ARBA" id="ARBA00023004"/>
    </source>
</evidence>
<evidence type="ECO:0000256" key="16">
    <source>
        <dbReference type="ARBA" id="ARBA00023014"/>
    </source>
</evidence>
<comment type="catalytic activity">
    <reaction evidence="1">
        <text>ATP + protein L-histidine = ADP + protein N-phospho-L-histidine.</text>
        <dbReference type="EC" id="2.7.13.3"/>
    </reaction>
</comment>
<keyword evidence="7" id="KW-0963">Cytoplasm</keyword>
<evidence type="ECO:0000259" key="20">
    <source>
        <dbReference type="PROSITE" id="PS50109"/>
    </source>
</evidence>
<comment type="subcellular location">
    <subcellularLocation>
        <location evidence="3">Cytoplasm</location>
    </subcellularLocation>
</comment>
<dbReference type="OrthoDB" id="199946at2"/>
<dbReference type="GO" id="GO:0051539">
    <property type="term" value="F:4 iron, 4 sulfur cluster binding"/>
    <property type="evidence" value="ECO:0007669"/>
    <property type="project" value="UniProtKB-KW"/>
</dbReference>
<dbReference type="PANTHER" id="PTHR24421">
    <property type="entry name" value="NITRATE/NITRITE SENSOR PROTEIN NARX-RELATED"/>
    <property type="match status" value="1"/>
</dbReference>
<reference evidence="21 22" key="1">
    <citation type="submission" date="2017-06" db="EMBL/GenBank/DDBJ databases">
        <title>Genome sequencing of cyanobaciteial culture collection at National Institute for Environmental Studies (NIES).</title>
        <authorList>
            <person name="Hirose Y."/>
            <person name="Shimura Y."/>
            <person name="Fujisawa T."/>
            <person name="Nakamura Y."/>
            <person name="Kawachi M."/>
        </authorList>
    </citation>
    <scope>NUCLEOTIDE SEQUENCE [LARGE SCALE GENOMIC DNA]</scope>
    <source>
        <strain evidence="21 22">NIES-267</strain>
    </source>
</reference>